<feature type="chain" id="PRO_5022865041" description="Secreted protein" evidence="2">
    <location>
        <begin position="26"/>
        <end position="81"/>
    </location>
</feature>
<evidence type="ECO:0000256" key="2">
    <source>
        <dbReference type="SAM" id="SignalP"/>
    </source>
</evidence>
<evidence type="ECO:0008006" key="5">
    <source>
        <dbReference type="Google" id="ProtNLM"/>
    </source>
</evidence>
<evidence type="ECO:0000313" key="3">
    <source>
        <dbReference type="EMBL" id="MPC23566.1"/>
    </source>
</evidence>
<feature type="signal peptide" evidence="2">
    <location>
        <begin position="1"/>
        <end position="25"/>
    </location>
</feature>
<dbReference type="Proteomes" id="UP000324222">
    <property type="component" value="Unassembled WGS sequence"/>
</dbReference>
<accession>A0A5B7DRL5</accession>
<reference evidence="3 4" key="1">
    <citation type="submission" date="2019-05" db="EMBL/GenBank/DDBJ databases">
        <title>Another draft genome of Portunus trituberculatus and its Hox gene families provides insights of decapod evolution.</title>
        <authorList>
            <person name="Jeong J.-H."/>
            <person name="Song I."/>
            <person name="Kim S."/>
            <person name="Choi T."/>
            <person name="Kim D."/>
            <person name="Ryu S."/>
            <person name="Kim W."/>
        </authorList>
    </citation>
    <scope>NUCLEOTIDE SEQUENCE [LARGE SCALE GENOMIC DNA]</scope>
    <source>
        <tissue evidence="3">Muscle</tissue>
    </source>
</reference>
<gene>
    <name evidence="3" type="ORF">E2C01_016623</name>
</gene>
<evidence type="ECO:0000256" key="1">
    <source>
        <dbReference type="SAM" id="MobiDB-lite"/>
    </source>
</evidence>
<protein>
    <recommendedName>
        <fullName evidence="5">Secreted protein</fullName>
    </recommendedName>
</protein>
<organism evidence="3 4">
    <name type="scientific">Portunus trituberculatus</name>
    <name type="common">Swimming crab</name>
    <name type="synonym">Neptunus trituberculatus</name>
    <dbReference type="NCBI Taxonomy" id="210409"/>
    <lineage>
        <taxon>Eukaryota</taxon>
        <taxon>Metazoa</taxon>
        <taxon>Ecdysozoa</taxon>
        <taxon>Arthropoda</taxon>
        <taxon>Crustacea</taxon>
        <taxon>Multicrustacea</taxon>
        <taxon>Malacostraca</taxon>
        <taxon>Eumalacostraca</taxon>
        <taxon>Eucarida</taxon>
        <taxon>Decapoda</taxon>
        <taxon>Pleocyemata</taxon>
        <taxon>Brachyura</taxon>
        <taxon>Eubrachyura</taxon>
        <taxon>Portunoidea</taxon>
        <taxon>Portunidae</taxon>
        <taxon>Portuninae</taxon>
        <taxon>Portunus</taxon>
    </lineage>
</organism>
<keyword evidence="4" id="KW-1185">Reference proteome</keyword>
<dbReference type="AlphaFoldDB" id="A0A5B7DRL5"/>
<name>A0A5B7DRL5_PORTR</name>
<comment type="caution">
    <text evidence="3">The sequence shown here is derived from an EMBL/GenBank/DDBJ whole genome shotgun (WGS) entry which is preliminary data.</text>
</comment>
<dbReference type="EMBL" id="VSRR010001224">
    <property type="protein sequence ID" value="MPC23566.1"/>
    <property type="molecule type" value="Genomic_DNA"/>
</dbReference>
<sequence>MFVARVQAILAVVLVADDLPGGLRGSPPVAPMWYVVRLALPPQFLDSLGALRTRSVSFHPESPLKGADRRTPIGRGGGRRL</sequence>
<evidence type="ECO:0000313" key="4">
    <source>
        <dbReference type="Proteomes" id="UP000324222"/>
    </source>
</evidence>
<proteinExistence type="predicted"/>
<keyword evidence="2" id="KW-0732">Signal</keyword>
<feature type="region of interest" description="Disordered" evidence="1">
    <location>
        <begin position="58"/>
        <end position="81"/>
    </location>
</feature>